<dbReference type="Proteomes" id="UP000238701">
    <property type="component" value="Unassembled WGS sequence"/>
</dbReference>
<organism evidence="1 2">
    <name type="scientific">Candidatus Sulfotelmatobacter kueseliae</name>
    <dbReference type="NCBI Taxonomy" id="2042962"/>
    <lineage>
        <taxon>Bacteria</taxon>
        <taxon>Pseudomonadati</taxon>
        <taxon>Acidobacteriota</taxon>
        <taxon>Terriglobia</taxon>
        <taxon>Terriglobales</taxon>
        <taxon>Candidatus Korobacteraceae</taxon>
        <taxon>Candidatus Sulfotelmatobacter</taxon>
    </lineage>
</organism>
<evidence type="ECO:0000313" key="2">
    <source>
        <dbReference type="Proteomes" id="UP000238701"/>
    </source>
</evidence>
<reference evidence="2" key="1">
    <citation type="submission" date="2018-02" db="EMBL/GenBank/DDBJ databases">
        <authorList>
            <person name="Hausmann B."/>
        </authorList>
    </citation>
    <scope>NUCLEOTIDE SEQUENCE [LARGE SCALE GENOMIC DNA]</scope>
    <source>
        <strain evidence="2">Peat soil MAG SbA1</strain>
    </source>
</reference>
<dbReference type="EMBL" id="OMOD01000138">
    <property type="protein sequence ID" value="SPF42316.1"/>
    <property type="molecule type" value="Genomic_DNA"/>
</dbReference>
<gene>
    <name evidence="1" type="ORF">SBA1_440014</name>
</gene>
<sequence length="212" mass="23055">MQTGTIAKYAGITLALAGLLVLSGCWVQSIHGLYEEGMSKPDPDVVVDQRLAGSWSVPEPEIGDKDNCKAVMTITSRDGVYDLKWPVQEGCSDPERNYEARLVRLDTYYFLDVVAPPDAVCDTCIAMHQIFRVDFASDGFSLTPIDSEWLNKSLAAKSLTLATVPDDSDIVTASTADLKAFCRKFAGDPAAFRPDSTLTFPRVRAGHAVSSE</sequence>
<protein>
    <submittedName>
        <fullName evidence="1">Uncharacterized protein</fullName>
    </submittedName>
</protein>
<name>A0A2U3KRM1_9BACT</name>
<evidence type="ECO:0000313" key="1">
    <source>
        <dbReference type="EMBL" id="SPF42316.1"/>
    </source>
</evidence>
<accession>A0A2U3KRM1</accession>
<dbReference type="AlphaFoldDB" id="A0A2U3KRM1"/>
<proteinExistence type="predicted"/>